<dbReference type="EMBL" id="LR134289">
    <property type="protein sequence ID" value="VEE04640.1"/>
    <property type="molecule type" value="Genomic_DNA"/>
</dbReference>
<evidence type="ECO:0000256" key="1">
    <source>
        <dbReference type="SAM" id="Phobius"/>
    </source>
</evidence>
<dbReference type="GO" id="GO:0016989">
    <property type="term" value="F:sigma factor antagonist activity"/>
    <property type="evidence" value="ECO:0007669"/>
    <property type="project" value="TreeGrafter"/>
</dbReference>
<dbReference type="KEGG" id="cgle:NCTC11432_00212"/>
<accession>A0A3S4QYW7</accession>
<evidence type="ECO:0000313" key="4">
    <source>
        <dbReference type="EMBL" id="VEE04640.1"/>
    </source>
</evidence>
<dbReference type="InterPro" id="IPR032508">
    <property type="entry name" value="FecR_C"/>
</dbReference>
<feature type="domain" description="Protein FecR C-terminal" evidence="3">
    <location>
        <begin position="255"/>
        <end position="320"/>
    </location>
</feature>
<evidence type="ECO:0000313" key="5">
    <source>
        <dbReference type="Proteomes" id="UP000279227"/>
    </source>
</evidence>
<dbReference type="Pfam" id="PF16344">
    <property type="entry name" value="FecR_C"/>
    <property type="match status" value="1"/>
</dbReference>
<name>A0A3S4QYW7_CHRGE</name>
<dbReference type="PANTHER" id="PTHR30273">
    <property type="entry name" value="PERIPLASMIC SIGNAL SENSOR AND SIGMA FACTOR ACTIVATOR FECR-RELATED"/>
    <property type="match status" value="1"/>
</dbReference>
<dbReference type="Gene3D" id="3.55.50.30">
    <property type="match status" value="1"/>
</dbReference>
<dbReference type="InterPro" id="IPR012373">
    <property type="entry name" value="Ferrdict_sens_TM"/>
</dbReference>
<keyword evidence="1" id="KW-1133">Transmembrane helix</keyword>
<dbReference type="Pfam" id="PF04773">
    <property type="entry name" value="FecR"/>
    <property type="match status" value="1"/>
</dbReference>
<dbReference type="Gene3D" id="2.60.120.1440">
    <property type="match status" value="1"/>
</dbReference>
<organism evidence="4 5">
    <name type="scientific">Chryseobacterium gleum</name>
    <name type="common">Flavobacterium gleum</name>
    <dbReference type="NCBI Taxonomy" id="250"/>
    <lineage>
        <taxon>Bacteria</taxon>
        <taxon>Pseudomonadati</taxon>
        <taxon>Bacteroidota</taxon>
        <taxon>Flavobacteriia</taxon>
        <taxon>Flavobacteriales</taxon>
        <taxon>Weeksellaceae</taxon>
        <taxon>Chryseobacterium group</taxon>
        <taxon>Chryseobacterium</taxon>
    </lineage>
</organism>
<dbReference type="STRING" id="525257.HMPREF0204_14269"/>
<protein>
    <submittedName>
        <fullName evidence="4">Fec operon regulator FecR</fullName>
    </submittedName>
</protein>
<evidence type="ECO:0000259" key="2">
    <source>
        <dbReference type="Pfam" id="PF04773"/>
    </source>
</evidence>
<dbReference type="PANTHER" id="PTHR30273:SF2">
    <property type="entry name" value="PROTEIN FECR"/>
    <property type="match status" value="1"/>
</dbReference>
<dbReference type="AlphaFoldDB" id="A0A3S4QYW7"/>
<dbReference type="InterPro" id="IPR006860">
    <property type="entry name" value="FecR"/>
</dbReference>
<feature type="domain" description="FecR protein" evidence="2">
    <location>
        <begin position="119"/>
        <end position="207"/>
    </location>
</feature>
<keyword evidence="1" id="KW-0472">Membrane</keyword>
<proteinExistence type="predicted"/>
<gene>
    <name evidence="4" type="ORF">NCTC11432_00212</name>
</gene>
<keyword evidence="1" id="KW-0812">Transmembrane</keyword>
<reference evidence="4 5" key="1">
    <citation type="submission" date="2018-12" db="EMBL/GenBank/DDBJ databases">
        <authorList>
            <consortium name="Pathogen Informatics"/>
        </authorList>
    </citation>
    <scope>NUCLEOTIDE SEQUENCE [LARGE SCALE GENOMIC DNA]</scope>
    <source>
        <strain evidence="4 5">NCTC11432</strain>
    </source>
</reference>
<feature type="transmembrane region" description="Helical" evidence="1">
    <location>
        <begin position="88"/>
        <end position="111"/>
    </location>
</feature>
<evidence type="ECO:0000259" key="3">
    <source>
        <dbReference type="Pfam" id="PF16344"/>
    </source>
</evidence>
<dbReference type="PIRSF" id="PIRSF018266">
    <property type="entry name" value="FecR"/>
    <property type="match status" value="1"/>
</dbReference>
<dbReference type="Proteomes" id="UP000279227">
    <property type="component" value="Chromosome"/>
</dbReference>
<sequence length="323" mass="35883">MKDSMKKRLTYKNIESFVFRLWEREVSEDPVSEKENQLLKQWKIHAEKELDAVHRKASKERVLSGLEHYFSPTDIISVSSAKNLKTHLLYKIAAVIILLLSLGGIFTYTMFIRPDVYMAKSGNRTVHLEDGSVVTLLPGAEMTVAKSFPADTRVVDLKGDAIFSVAKSKLHPFIVRADGFSTKVLGTVFKISQSGKKKAVDLYEGKVAVSSPGVPVSFLTPNQKWTNFGIAHTTAVISLKPVRKSAGKVSSILSLSFNDVPLKEVVTVLENSYNTKVLYPKEAEDRKITADFTGGTVGENIESLAFILGLEVQKKENTYILKK</sequence>